<name>A0A6C0BLC7_9ZZZZ</name>
<feature type="transmembrane region" description="Helical" evidence="1">
    <location>
        <begin position="56"/>
        <end position="80"/>
    </location>
</feature>
<dbReference type="AlphaFoldDB" id="A0A6C0BLC7"/>
<keyword evidence="1" id="KW-0472">Membrane</keyword>
<protein>
    <submittedName>
        <fullName evidence="2">Uncharacterized protein</fullName>
    </submittedName>
</protein>
<proteinExistence type="predicted"/>
<keyword evidence="1" id="KW-0812">Transmembrane</keyword>
<keyword evidence="1" id="KW-1133">Transmembrane helix</keyword>
<organism evidence="2">
    <name type="scientific">viral metagenome</name>
    <dbReference type="NCBI Taxonomy" id="1070528"/>
    <lineage>
        <taxon>unclassified sequences</taxon>
        <taxon>metagenomes</taxon>
        <taxon>organismal metagenomes</taxon>
    </lineage>
</organism>
<reference evidence="2" key="1">
    <citation type="journal article" date="2020" name="Nature">
        <title>Giant virus diversity and host interactions through global metagenomics.</title>
        <authorList>
            <person name="Schulz F."/>
            <person name="Roux S."/>
            <person name="Paez-Espino D."/>
            <person name="Jungbluth S."/>
            <person name="Walsh D.A."/>
            <person name="Denef V.J."/>
            <person name="McMahon K.D."/>
            <person name="Konstantinidis K.T."/>
            <person name="Eloe-Fadrosh E.A."/>
            <person name="Kyrpides N.C."/>
            <person name="Woyke T."/>
        </authorList>
    </citation>
    <scope>NUCLEOTIDE SEQUENCE</scope>
    <source>
        <strain evidence="2">GVMAG-M-3300017651-5</strain>
    </source>
</reference>
<feature type="transmembrane region" description="Helical" evidence="1">
    <location>
        <begin position="19"/>
        <end position="36"/>
    </location>
</feature>
<evidence type="ECO:0000313" key="2">
    <source>
        <dbReference type="EMBL" id="QHS93187.1"/>
    </source>
</evidence>
<evidence type="ECO:0000256" key="1">
    <source>
        <dbReference type="SAM" id="Phobius"/>
    </source>
</evidence>
<sequence>MSSAEFIASVFSRRFTPKVLIASAIIAPPLSIGISFSTGKLDGIEFSEIMKTSVLMYPFIVVPEISVPLVLLGYGTGYVMKKITRRN</sequence>
<accession>A0A6C0BLC7</accession>
<dbReference type="EMBL" id="MN739199">
    <property type="protein sequence ID" value="QHS93187.1"/>
    <property type="molecule type" value="Genomic_DNA"/>
</dbReference>